<reference evidence="16 17" key="1">
    <citation type="journal article" date="2016" name="ISME J.">
        <title>Chasing the elusive Euryarchaeota class WSA2: genomes reveal a uniquely fastidious methyl-reducing methanogen.</title>
        <authorList>
            <person name="Nobu M.K."/>
            <person name="Narihiro T."/>
            <person name="Kuroda K."/>
            <person name="Mei R."/>
            <person name="Liu W.T."/>
        </authorList>
    </citation>
    <scope>NUCLEOTIDE SEQUENCE [LARGE SCALE GENOMIC DNA]</scope>
    <source>
        <strain evidence="13">B03fssc0709_Meth_Bin005</strain>
        <strain evidence="14">B15fssc0709_Meth_Bin003</strain>
        <strain evidence="15">BMIXfssc0709_Meth_Bin006</strain>
    </source>
</reference>
<feature type="binding site" evidence="11">
    <location>
        <position position="19"/>
    </location>
    <ligand>
        <name>Mg(2+)</name>
        <dbReference type="ChEBI" id="CHEBI:18420"/>
        <label>1</label>
    </ligand>
</feature>
<dbReference type="NCBIfam" id="TIGR03680">
    <property type="entry name" value="eif2g_arch"/>
    <property type="match status" value="1"/>
</dbReference>
<keyword evidence="6 11" id="KW-0378">Hydrolase</keyword>
<comment type="similarity">
    <text evidence="2 11">Belongs to the TRAFAC class translation factor GTPase superfamily. Classic translation factor GTPase family. EIF2G subfamily.</text>
</comment>
<gene>
    <name evidence="11 14" type="primary">eif2g</name>
    <name evidence="13" type="ORF">APG10_01254</name>
    <name evidence="14" type="ORF">APG11_00864</name>
    <name evidence="15" type="ORF">APG12_01502</name>
</gene>
<evidence type="ECO:0000256" key="7">
    <source>
        <dbReference type="ARBA" id="ARBA00022842"/>
    </source>
</evidence>
<dbReference type="InterPro" id="IPR015256">
    <property type="entry name" value="eIF2g_C"/>
</dbReference>
<dbReference type="InterPro" id="IPR005225">
    <property type="entry name" value="Small_GTP-bd"/>
</dbReference>
<evidence type="ECO:0000256" key="10">
    <source>
        <dbReference type="ARBA" id="ARBA00048107"/>
    </source>
</evidence>
<dbReference type="GO" id="GO:0003924">
    <property type="term" value="F:GTPase activity"/>
    <property type="evidence" value="ECO:0007669"/>
    <property type="project" value="InterPro"/>
</dbReference>
<dbReference type="SUPFAM" id="SSF52540">
    <property type="entry name" value="P-loop containing nucleoside triphosphate hydrolases"/>
    <property type="match status" value="1"/>
</dbReference>
<dbReference type="SUPFAM" id="SSF50465">
    <property type="entry name" value="EF-Tu/eEF-1alpha/eIF2-gamma C-terminal domain"/>
    <property type="match status" value="1"/>
</dbReference>
<dbReference type="EMBL" id="LNGE01000034">
    <property type="protein sequence ID" value="KYC44994.1"/>
    <property type="molecule type" value="Genomic_DNA"/>
</dbReference>
<evidence type="ECO:0000256" key="1">
    <source>
        <dbReference type="ARBA" id="ARBA00001946"/>
    </source>
</evidence>
<keyword evidence="11" id="KW-0862">Zinc</keyword>
<dbReference type="PATRIC" id="fig|1706438.3.peg.1506"/>
<dbReference type="InterPro" id="IPR000795">
    <property type="entry name" value="T_Tr_GTP-bd_dom"/>
</dbReference>
<dbReference type="AlphaFoldDB" id="A0A150IS49"/>
<dbReference type="PATRIC" id="fig|1706436.3.peg.1269"/>
<dbReference type="InterPro" id="IPR022424">
    <property type="entry name" value="TIF2_gsu"/>
</dbReference>
<comment type="function">
    <text evidence="11">eIF-2 functions in the early steps of protein synthesis by forming a ternary complex with GTP and initiator tRNA.</text>
</comment>
<dbReference type="CDD" id="cd03688">
    <property type="entry name" value="eIF2_gamma_II"/>
    <property type="match status" value="1"/>
</dbReference>
<comment type="subunit">
    <text evidence="11">Heterotrimer composed of an alpha, a beta and a gamma chain.</text>
</comment>
<dbReference type="GO" id="GO:0001731">
    <property type="term" value="P:formation of translation preinitiation complex"/>
    <property type="evidence" value="ECO:0007669"/>
    <property type="project" value="TreeGrafter"/>
</dbReference>
<evidence type="ECO:0000313" key="14">
    <source>
        <dbReference type="EMBL" id="KYC47786.1"/>
    </source>
</evidence>
<dbReference type="Proteomes" id="UP000092401">
    <property type="component" value="Unassembled WGS sequence"/>
</dbReference>
<accession>A0A150IXK4</accession>
<dbReference type="Gene3D" id="3.40.50.300">
    <property type="entry name" value="P-loop containing nucleotide triphosphate hydrolases"/>
    <property type="match status" value="1"/>
</dbReference>
<feature type="binding site" evidence="11">
    <location>
        <position position="73"/>
    </location>
    <ligand>
        <name>Zn(2+)</name>
        <dbReference type="ChEBI" id="CHEBI:29105"/>
    </ligand>
</feature>
<dbReference type="EMBL" id="LNGF01000016">
    <property type="protein sequence ID" value="KYC47786.1"/>
    <property type="molecule type" value="Genomic_DNA"/>
</dbReference>
<keyword evidence="4 11" id="KW-0479">Metal-binding</keyword>
<comment type="caution">
    <text evidence="14">The sequence shown here is derived from an EMBL/GenBank/DDBJ whole genome shotgun (WGS) entry which is preliminary data.</text>
</comment>
<keyword evidence="5 11" id="KW-0547">Nucleotide-binding</keyword>
<dbReference type="NCBIfam" id="NF003077">
    <property type="entry name" value="PRK04000.1"/>
    <property type="match status" value="1"/>
</dbReference>
<name>A0A150IS49_9EURY</name>
<dbReference type="GO" id="GO:0005829">
    <property type="term" value="C:cytosol"/>
    <property type="evidence" value="ECO:0007669"/>
    <property type="project" value="TreeGrafter"/>
</dbReference>
<evidence type="ECO:0000256" key="11">
    <source>
        <dbReference type="HAMAP-Rule" id="MF_00119"/>
    </source>
</evidence>
<dbReference type="Pfam" id="PF09173">
    <property type="entry name" value="eIF2_C"/>
    <property type="match status" value="1"/>
</dbReference>
<keyword evidence="3 11" id="KW-0396">Initiation factor</keyword>
<evidence type="ECO:0000256" key="2">
    <source>
        <dbReference type="ARBA" id="ARBA00005388"/>
    </source>
</evidence>
<dbReference type="Gene3D" id="2.40.30.10">
    <property type="entry name" value="Translation factors"/>
    <property type="match status" value="2"/>
</dbReference>
<dbReference type="PATRIC" id="fig|1706437.3.peg.872"/>
<dbReference type="InterPro" id="IPR009001">
    <property type="entry name" value="Transl_elong_EF1A/Init_IF2_C"/>
</dbReference>
<feature type="binding site" evidence="11">
    <location>
        <begin position="15"/>
        <end position="20"/>
    </location>
    <ligand>
        <name>GTP</name>
        <dbReference type="ChEBI" id="CHEBI:37565"/>
    </ligand>
</feature>
<dbReference type="GO" id="GO:0003746">
    <property type="term" value="F:translation elongation factor activity"/>
    <property type="evidence" value="ECO:0007669"/>
    <property type="project" value="UniProtKB-UniRule"/>
</dbReference>
<feature type="binding site" evidence="11">
    <location>
        <position position="42"/>
    </location>
    <ligand>
        <name>Mg(2+)</name>
        <dbReference type="ChEBI" id="CHEBI:18420"/>
        <label>1</label>
    </ligand>
</feature>
<dbReference type="GO" id="GO:0003743">
    <property type="term" value="F:translation initiation factor activity"/>
    <property type="evidence" value="ECO:0007669"/>
    <property type="project" value="UniProtKB-KW"/>
</dbReference>
<dbReference type="InterPro" id="IPR050543">
    <property type="entry name" value="eIF2G"/>
</dbReference>
<dbReference type="Proteomes" id="UP000091929">
    <property type="component" value="Unassembled WGS sequence"/>
</dbReference>
<dbReference type="EMBL" id="LNJC01000036">
    <property type="protein sequence ID" value="KYC49414.1"/>
    <property type="molecule type" value="Genomic_DNA"/>
</dbReference>
<evidence type="ECO:0000313" key="17">
    <source>
        <dbReference type="Proteomes" id="UP000092401"/>
    </source>
</evidence>
<dbReference type="PANTHER" id="PTHR42854">
    <property type="entry name" value="EUKARYOTIC TRANSLATION INITIATION FACTOR 2 SUBUNIT 3 FAMILY MEMBER"/>
    <property type="match status" value="1"/>
</dbReference>
<evidence type="ECO:0000313" key="13">
    <source>
        <dbReference type="EMBL" id="KYC44994.1"/>
    </source>
</evidence>
<feature type="binding site" evidence="11">
    <location>
        <position position="40"/>
    </location>
    <ligand>
        <name>Mg(2+)</name>
        <dbReference type="ChEBI" id="CHEBI:18420"/>
        <label>2</label>
    </ligand>
</feature>
<dbReference type="FunFam" id="2.40.30.10:FF:000009">
    <property type="entry name" value="Eukaryotic translation initiation factor 2 subunit gamma"/>
    <property type="match status" value="1"/>
</dbReference>
<dbReference type="HAMAP" id="MF_00119">
    <property type="entry name" value="eIF_2_gamma"/>
    <property type="match status" value="1"/>
</dbReference>
<comment type="cofactor">
    <cofactor evidence="1 11">
        <name>Mg(2+)</name>
        <dbReference type="ChEBI" id="CHEBI:18420"/>
    </cofactor>
</comment>
<dbReference type="InterPro" id="IPR044127">
    <property type="entry name" value="eIF2g_dom_2"/>
</dbReference>
<dbReference type="GO" id="GO:0005525">
    <property type="term" value="F:GTP binding"/>
    <property type="evidence" value="ECO:0007669"/>
    <property type="project" value="UniProtKB-UniRule"/>
</dbReference>
<dbReference type="CDD" id="cd01888">
    <property type="entry name" value="eIF2_gamma"/>
    <property type="match status" value="1"/>
</dbReference>
<sequence length="406" mass="44328">MGQAEVNIGLVGHVDHGKTTLTRALSGVWTDKHSEELRRGITIRLGYADIEFRKCKTCEGIEAYTTEKTCPKCGGISEVLRKVSFVDAPGHETLMATMLSGAAIMDGAILVIAANEKCPQPQTREHLMALNIVGIKNIVIAQNKIELVSKEKAIENYNQIKNFIKGTVAENAPIIPISAQHRVNIDYLIKSIEDVIKTPNRDPNKPPIMYVARSFDTNRPGTFPEDLKGGILGGSLIQGKLKVGDKIEIRPGFEKVEQNKKVFKPILTEVSSLNVSNESVEEALPGGLLGVGTFLDPAVTKSDTLAGSILGHPDDLPKVWETLILEIHLLERVVGTEDEIEVEPIRPKEMLLLNVGTAKTIGTTTKVGKTTELILKLPVCSLVGERVAISRRVGARWRLIGYGIIK</sequence>
<evidence type="ECO:0000256" key="9">
    <source>
        <dbReference type="ARBA" id="ARBA00023134"/>
    </source>
</evidence>
<feature type="binding site" evidence="11">
    <location>
        <position position="15"/>
    </location>
    <ligand>
        <name>Mg(2+)</name>
        <dbReference type="ChEBI" id="CHEBI:18420"/>
        <label>2</label>
    </ligand>
</feature>
<dbReference type="PRINTS" id="PR00315">
    <property type="entry name" value="ELONGATNFCT"/>
</dbReference>
<dbReference type="InterPro" id="IPR009000">
    <property type="entry name" value="Transl_B-barrel_sf"/>
</dbReference>
<evidence type="ECO:0000259" key="12">
    <source>
        <dbReference type="PROSITE" id="PS51722"/>
    </source>
</evidence>
<feature type="binding site" evidence="11">
    <location>
        <position position="58"/>
    </location>
    <ligand>
        <name>Zn(2+)</name>
        <dbReference type="ChEBI" id="CHEBI:29105"/>
    </ligand>
</feature>
<organism evidence="14 16">
    <name type="scientific">Candidatus Methanofastidiosum methylothiophilum</name>
    <dbReference type="NCBI Taxonomy" id="1705564"/>
    <lineage>
        <taxon>Archaea</taxon>
        <taxon>Methanobacteriati</taxon>
        <taxon>Methanobacteriota</taxon>
        <taxon>Stenosarchaea group</taxon>
        <taxon>Candidatus Methanofastidiosia</taxon>
        <taxon>Candidatus Methanofastidiosales</taxon>
        <taxon>Candidatus Methanofastidiosaceae</taxon>
        <taxon>Candidatus Methanofastidiosum</taxon>
    </lineage>
</organism>
<dbReference type="NCBIfam" id="TIGR00231">
    <property type="entry name" value="small_GTP"/>
    <property type="match status" value="1"/>
</dbReference>
<feature type="binding site" evidence="11">
    <location>
        <begin position="178"/>
        <end position="180"/>
    </location>
    <ligand>
        <name>GTP</name>
        <dbReference type="ChEBI" id="CHEBI:37565"/>
    </ligand>
</feature>
<dbReference type="SUPFAM" id="SSF50447">
    <property type="entry name" value="Translation proteins"/>
    <property type="match status" value="1"/>
</dbReference>
<dbReference type="FunFam" id="3.40.50.300:FF:000065">
    <property type="entry name" value="Eukaryotic translation initiation factor 2 subunit gamma"/>
    <property type="match status" value="1"/>
</dbReference>
<feature type="binding site" evidence="11">
    <location>
        <position position="55"/>
    </location>
    <ligand>
        <name>Zn(2+)</name>
        <dbReference type="ChEBI" id="CHEBI:29105"/>
    </ligand>
</feature>
<proteinExistence type="inferred from homology"/>
<evidence type="ECO:0000256" key="4">
    <source>
        <dbReference type="ARBA" id="ARBA00022723"/>
    </source>
</evidence>
<dbReference type="Pfam" id="PF03144">
    <property type="entry name" value="GTP_EFTU_D2"/>
    <property type="match status" value="1"/>
</dbReference>
<dbReference type="Pfam" id="PF00009">
    <property type="entry name" value="GTP_EFTU"/>
    <property type="match status" value="1"/>
</dbReference>
<feature type="domain" description="Tr-type G" evidence="12">
    <location>
        <begin position="3"/>
        <end position="200"/>
    </location>
</feature>
<dbReference type="Proteomes" id="UP000092403">
    <property type="component" value="Unassembled WGS sequence"/>
</dbReference>
<accession>A0A150IK14</accession>
<keyword evidence="7 11" id="KW-0460">Magnesium</keyword>
<feature type="binding site" evidence="11">
    <location>
        <begin position="143"/>
        <end position="146"/>
    </location>
    <ligand>
        <name>GTP</name>
        <dbReference type="ChEBI" id="CHEBI:37565"/>
    </ligand>
</feature>
<dbReference type="InterPro" id="IPR004161">
    <property type="entry name" value="EFTu-like_2"/>
</dbReference>
<evidence type="ECO:0000256" key="3">
    <source>
        <dbReference type="ARBA" id="ARBA00022540"/>
    </source>
</evidence>
<dbReference type="PANTHER" id="PTHR42854:SF3">
    <property type="entry name" value="EUKARYOTIC TRANSLATION INITIATION FACTOR 2 SUBUNIT 3-RELATED"/>
    <property type="match status" value="1"/>
</dbReference>
<evidence type="ECO:0000256" key="6">
    <source>
        <dbReference type="ARBA" id="ARBA00022801"/>
    </source>
</evidence>
<keyword evidence="8 11" id="KW-0648">Protein biosynthesis</keyword>
<dbReference type="GO" id="GO:0046872">
    <property type="term" value="F:metal ion binding"/>
    <property type="evidence" value="ECO:0007669"/>
    <property type="project" value="UniProtKB-KW"/>
</dbReference>
<dbReference type="EC" id="3.6.5.3" evidence="11"/>
<evidence type="ECO:0000313" key="15">
    <source>
        <dbReference type="EMBL" id="KYC49414.1"/>
    </source>
</evidence>
<evidence type="ECO:0000256" key="5">
    <source>
        <dbReference type="ARBA" id="ARBA00022741"/>
    </source>
</evidence>
<comment type="catalytic activity">
    <reaction evidence="10 11">
        <text>GTP + H2O = GDP + phosphate + H(+)</text>
        <dbReference type="Rhea" id="RHEA:19669"/>
        <dbReference type="ChEBI" id="CHEBI:15377"/>
        <dbReference type="ChEBI" id="CHEBI:15378"/>
        <dbReference type="ChEBI" id="CHEBI:37565"/>
        <dbReference type="ChEBI" id="CHEBI:43474"/>
        <dbReference type="ChEBI" id="CHEBI:58189"/>
        <dbReference type="EC" id="3.6.5.3"/>
    </reaction>
</comment>
<dbReference type="CDD" id="cd15490">
    <property type="entry name" value="eIF2_gamma_III"/>
    <property type="match status" value="1"/>
</dbReference>
<dbReference type="PROSITE" id="PS51722">
    <property type="entry name" value="G_TR_2"/>
    <property type="match status" value="1"/>
</dbReference>
<evidence type="ECO:0000256" key="8">
    <source>
        <dbReference type="ARBA" id="ARBA00022917"/>
    </source>
</evidence>
<feature type="binding site" evidence="11">
    <location>
        <position position="70"/>
    </location>
    <ligand>
        <name>Zn(2+)</name>
        <dbReference type="ChEBI" id="CHEBI:29105"/>
    </ligand>
</feature>
<keyword evidence="9 11" id="KW-0342">GTP-binding</keyword>
<accession>A0A150IS49</accession>
<evidence type="ECO:0000313" key="16">
    <source>
        <dbReference type="Proteomes" id="UP000091929"/>
    </source>
</evidence>
<dbReference type="GO" id="GO:0000049">
    <property type="term" value="F:tRNA binding"/>
    <property type="evidence" value="ECO:0007669"/>
    <property type="project" value="InterPro"/>
</dbReference>
<dbReference type="InterPro" id="IPR027417">
    <property type="entry name" value="P-loop_NTPase"/>
</dbReference>
<dbReference type="InterPro" id="IPR044128">
    <property type="entry name" value="eIF2g_GTP-bd"/>
</dbReference>
<dbReference type="FunFam" id="2.40.30.10:FF:000075">
    <property type="entry name" value="Translation initiation factor 2 subunit gamma"/>
    <property type="match status" value="1"/>
</dbReference>
<protein>
    <recommendedName>
        <fullName evidence="11">Translation initiation factor 2 subunit gamma</fullName>
        <ecNumber evidence="11">3.6.5.3</ecNumber>
    </recommendedName>
    <alternativeName>
        <fullName evidence="11">aIF2-gamma</fullName>
    </alternativeName>
    <alternativeName>
        <fullName evidence="11">eIF-2-gamma</fullName>
    </alternativeName>
</protein>